<dbReference type="STRING" id="6689.A0A3R7SYE5"/>
<feature type="compositionally biased region" description="Basic and acidic residues" evidence="1">
    <location>
        <begin position="62"/>
        <end position="72"/>
    </location>
</feature>
<comment type="caution">
    <text evidence="4">The sequence shown here is derived from an EMBL/GenBank/DDBJ whole genome shotgun (WGS) entry which is preliminary data.</text>
</comment>
<keyword evidence="2" id="KW-1133">Transmembrane helix</keyword>
<feature type="compositionally biased region" description="Polar residues" evidence="1">
    <location>
        <begin position="80"/>
        <end position="89"/>
    </location>
</feature>
<dbReference type="Proteomes" id="UP000283509">
    <property type="component" value="Unassembled WGS sequence"/>
</dbReference>
<accession>A0A3R7SYE5</accession>
<evidence type="ECO:0000256" key="2">
    <source>
        <dbReference type="SAM" id="Phobius"/>
    </source>
</evidence>
<proteinExistence type="predicted"/>
<dbReference type="OrthoDB" id="71310at2759"/>
<feature type="transmembrane region" description="Helical" evidence="2">
    <location>
        <begin position="121"/>
        <end position="150"/>
    </location>
</feature>
<organism evidence="4 5">
    <name type="scientific">Penaeus vannamei</name>
    <name type="common">Whiteleg shrimp</name>
    <name type="synonym">Litopenaeus vannamei</name>
    <dbReference type="NCBI Taxonomy" id="6689"/>
    <lineage>
        <taxon>Eukaryota</taxon>
        <taxon>Metazoa</taxon>
        <taxon>Ecdysozoa</taxon>
        <taxon>Arthropoda</taxon>
        <taxon>Crustacea</taxon>
        <taxon>Multicrustacea</taxon>
        <taxon>Malacostraca</taxon>
        <taxon>Eumalacostraca</taxon>
        <taxon>Eucarida</taxon>
        <taxon>Decapoda</taxon>
        <taxon>Dendrobranchiata</taxon>
        <taxon>Penaeoidea</taxon>
        <taxon>Penaeidae</taxon>
        <taxon>Penaeus</taxon>
    </lineage>
</organism>
<dbReference type="Pfam" id="PF10260">
    <property type="entry name" value="SAYSvFN"/>
    <property type="match status" value="1"/>
</dbReference>
<keyword evidence="2" id="KW-0812">Transmembrane</keyword>
<dbReference type="EMBL" id="QCYY01001003">
    <property type="protein sequence ID" value="ROT81190.1"/>
    <property type="molecule type" value="Genomic_DNA"/>
</dbReference>
<sequence>MHSAGKSSIEEQLAQYRLRKKKEETHKSVKKRFWELIWSAMSVMRSSSTASESESSSSADEQQPKEHSDAKEVRKRLTVTRESSSGTSVDHSDADSAGNSSQLSFSSYTKLDWIALGLKCALWLILVKIFILLEFGAVFFIFSAFAFIWYNMRSEPKKKGEISAYSVFNPNCETIDGTLSAEQFEREILHKM</sequence>
<dbReference type="InterPro" id="IPR039159">
    <property type="entry name" value="SAYSD1"/>
</dbReference>
<dbReference type="InterPro" id="IPR019387">
    <property type="entry name" value="SAYSvFN_dom"/>
</dbReference>
<gene>
    <name evidence="4" type="ORF">C7M84_000062</name>
</gene>
<feature type="domain" description="SAYSvFN" evidence="3">
    <location>
        <begin position="120"/>
        <end position="188"/>
    </location>
</feature>
<name>A0A3R7SYE5_PENVA</name>
<feature type="compositionally biased region" description="Low complexity" evidence="1">
    <location>
        <begin position="49"/>
        <end position="58"/>
    </location>
</feature>
<dbReference type="PANTHER" id="PTHR13527">
    <property type="entry name" value="SAYSVFN DOMAIN-CONTAINING PROTEIN 1"/>
    <property type="match status" value="1"/>
</dbReference>
<keyword evidence="5" id="KW-1185">Reference proteome</keyword>
<keyword evidence="2" id="KW-0472">Membrane</keyword>
<feature type="region of interest" description="Disordered" evidence="1">
    <location>
        <begin position="49"/>
        <end position="102"/>
    </location>
</feature>
<protein>
    <recommendedName>
        <fullName evidence="3">SAYSvFN domain-containing protein</fullName>
    </recommendedName>
</protein>
<dbReference type="PANTHER" id="PTHR13527:SF0">
    <property type="entry name" value="SAYSVFN DOMAIN-CONTAINING PROTEIN 1"/>
    <property type="match status" value="1"/>
</dbReference>
<evidence type="ECO:0000313" key="4">
    <source>
        <dbReference type="EMBL" id="ROT81190.1"/>
    </source>
</evidence>
<reference evidence="4 5" key="2">
    <citation type="submission" date="2019-01" db="EMBL/GenBank/DDBJ databases">
        <title>The decoding of complex shrimp genome reveals the adaptation for benthos swimmer, frequently molting mechanism and breeding impact on genome.</title>
        <authorList>
            <person name="Sun Y."/>
            <person name="Gao Y."/>
            <person name="Yu Y."/>
        </authorList>
    </citation>
    <scope>NUCLEOTIDE SEQUENCE [LARGE SCALE GENOMIC DNA]</scope>
    <source>
        <tissue evidence="4">Muscle</tissue>
    </source>
</reference>
<dbReference type="AlphaFoldDB" id="A0A3R7SYE5"/>
<evidence type="ECO:0000259" key="3">
    <source>
        <dbReference type="Pfam" id="PF10260"/>
    </source>
</evidence>
<evidence type="ECO:0000256" key="1">
    <source>
        <dbReference type="SAM" id="MobiDB-lite"/>
    </source>
</evidence>
<reference evidence="4 5" key="1">
    <citation type="submission" date="2018-04" db="EMBL/GenBank/DDBJ databases">
        <authorList>
            <person name="Zhang X."/>
            <person name="Yuan J."/>
            <person name="Li F."/>
            <person name="Xiang J."/>
        </authorList>
    </citation>
    <scope>NUCLEOTIDE SEQUENCE [LARGE SCALE GENOMIC DNA]</scope>
    <source>
        <tissue evidence="4">Muscle</tissue>
    </source>
</reference>
<evidence type="ECO:0000313" key="5">
    <source>
        <dbReference type="Proteomes" id="UP000283509"/>
    </source>
</evidence>